<dbReference type="GO" id="GO:0046983">
    <property type="term" value="F:protein dimerization activity"/>
    <property type="evidence" value="ECO:0007669"/>
    <property type="project" value="InterPro"/>
</dbReference>
<dbReference type="GeneID" id="115532028"/>
<feature type="compositionally biased region" description="Basic and acidic residues" evidence="10">
    <location>
        <begin position="607"/>
        <end position="619"/>
    </location>
</feature>
<feature type="compositionally biased region" description="Basic and acidic residues" evidence="10">
    <location>
        <begin position="1"/>
        <end position="12"/>
    </location>
</feature>
<dbReference type="RefSeq" id="XP_030197334.1">
    <property type="nucleotide sequence ID" value="XM_030341474.1"/>
</dbReference>
<feature type="region of interest" description="Disordered" evidence="10">
    <location>
        <begin position="265"/>
        <end position="326"/>
    </location>
</feature>
<dbReference type="Proteomes" id="UP000694546">
    <property type="component" value="Chromosome 19"/>
</dbReference>
<protein>
    <submittedName>
        <fullName evidence="12">Zinc finger, BED-type containing 4</fullName>
    </submittedName>
</protein>
<proteinExistence type="predicted"/>
<evidence type="ECO:0000256" key="2">
    <source>
        <dbReference type="ARBA" id="ARBA00022723"/>
    </source>
</evidence>
<evidence type="ECO:0000256" key="4">
    <source>
        <dbReference type="ARBA" id="ARBA00022833"/>
    </source>
</evidence>
<dbReference type="PANTHER" id="PTHR46481:SF4">
    <property type="entry name" value="ZINC FINGER BED DOMAIN-CONTAINING PROTEIN 4"/>
    <property type="match status" value="1"/>
</dbReference>
<evidence type="ECO:0000259" key="11">
    <source>
        <dbReference type="PROSITE" id="PS50808"/>
    </source>
</evidence>
<dbReference type="PROSITE" id="PS50808">
    <property type="entry name" value="ZF_BED"/>
    <property type="match status" value="4"/>
</dbReference>
<feature type="domain" description="BED-type" evidence="11">
    <location>
        <begin position="655"/>
        <end position="712"/>
    </location>
</feature>
<dbReference type="RefSeq" id="XP_030197332.1">
    <property type="nucleotide sequence ID" value="XM_030341472.1"/>
</dbReference>
<feature type="region of interest" description="Disordered" evidence="10">
    <location>
        <begin position="521"/>
        <end position="542"/>
    </location>
</feature>
<dbReference type="PANTHER" id="PTHR46481">
    <property type="entry name" value="ZINC FINGER BED DOMAIN-CONTAINING PROTEIN 4"/>
    <property type="match status" value="1"/>
</dbReference>
<accession>A0A8C5C538</accession>
<dbReference type="InterPro" id="IPR008906">
    <property type="entry name" value="HATC_C_dom"/>
</dbReference>
<feature type="domain" description="BED-type" evidence="11">
    <location>
        <begin position="379"/>
        <end position="436"/>
    </location>
</feature>
<dbReference type="SMART" id="SM00614">
    <property type="entry name" value="ZnF_BED"/>
    <property type="match status" value="4"/>
</dbReference>
<keyword evidence="5" id="KW-0805">Transcription regulation</keyword>
<keyword evidence="3 9" id="KW-0863">Zinc-finger</keyword>
<dbReference type="GeneTree" id="ENSGT00940000161365"/>
<feature type="compositionally biased region" description="Polar residues" evidence="10">
    <location>
        <begin position="303"/>
        <end position="320"/>
    </location>
</feature>
<feature type="compositionally biased region" description="Polar residues" evidence="10">
    <location>
        <begin position="62"/>
        <end position="74"/>
    </location>
</feature>
<dbReference type="GO" id="GO:0005634">
    <property type="term" value="C:nucleus"/>
    <property type="evidence" value="ECO:0007669"/>
    <property type="project" value="UniProtKB-SubCell"/>
</dbReference>
<dbReference type="SUPFAM" id="SSF53098">
    <property type="entry name" value="Ribonuclease H-like"/>
    <property type="match status" value="1"/>
</dbReference>
<evidence type="ECO:0000256" key="6">
    <source>
        <dbReference type="ARBA" id="ARBA00023125"/>
    </source>
</evidence>
<feature type="domain" description="BED-type" evidence="11">
    <location>
        <begin position="208"/>
        <end position="265"/>
    </location>
</feature>
<keyword evidence="7" id="KW-0804">Transcription</keyword>
<dbReference type="RefSeq" id="XP_030197333.1">
    <property type="nucleotide sequence ID" value="XM_030341473.1"/>
</dbReference>
<dbReference type="AlphaFoldDB" id="A0A8C5C538"/>
<reference evidence="12" key="1">
    <citation type="submission" date="2025-08" db="UniProtKB">
        <authorList>
            <consortium name="Ensembl"/>
        </authorList>
    </citation>
    <scope>IDENTIFICATION</scope>
</reference>
<dbReference type="SUPFAM" id="SSF57667">
    <property type="entry name" value="beta-beta-alpha zinc fingers"/>
    <property type="match status" value="4"/>
</dbReference>
<feature type="compositionally biased region" description="Basic and acidic residues" evidence="10">
    <location>
        <begin position="108"/>
        <end position="139"/>
    </location>
</feature>
<dbReference type="InterPro" id="IPR036236">
    <property type="entry name" value="Znf_C2H2_sf"/>
</dbReference>
<feature type="region of interest" description="Disordered" evidence="10">
    <location>
        <begin position="1"/>
        <end position="35"/>
    </location>
</feature>
<feature type="compositionally biased region" description="Basic and acidic residues" evidence="10">
    <location>
        <begin position="88"/>
        <end position="97"/>
    </location>
</feature>
<comment type="subcellular location">
    <subcellularLocation>
        <location evidence="1">Nucleus</location>
    </subcellularLocation>
</comment>
<keyword evidence="13" id="KW-1185">Reference proteome</keyword>
<dbReference type="Pfam" id="PF02892">
    <property type="entry name" value="zf-BED"/>
    <property type="match status" value="4"/>
</dbReference>
<evidence type="ECO:0000256" key="9">
    <source>
        <dbReference type="PROSITE-ProRule" id="PRU00027"/>
    </source>
</evidence>
<feature type="domain" description="BED-type" evidence="11">
    <location>
        <begin position="555"/>
        <end position="611"/>
    </location>
</feature>
<dbReference type="InterPro" id="IPR003656">
    <property type="entry name" value="Znf_BED"/>
</dbReference>
<feature type="region of interest" description="Disordered" evidence="10">
    <location>
        <begin position="53"/>
        <end position="173"/>
    </location>
</feature>
<keyword evidence="6" id="KW-0238">DNA-binding</keyword>
<dbReference type="GO" id="GO:0003677">
    <property type="term" value="F:DNA binding"/>
    <property type="evidence" value="ECO:0007669"/>
    <property type="project" value="UniProtKB-KW"/>
</dbReference>
<dbReference type="Ensembl" id="ENSGMOT00000007484.2">
    <property type="protein sequence ID" value="ENSGMOP00000055565.1"/>
    <property type="gene ID" value="ENSGMOG00000006849.2"/>
</dbReference>
<dbReference type="InterPro" id="IPR052035">
    <property type="entry name" value="ZnF_BED_domain_contain"/>
</dbReference>
<gene>
    <name evidence="12" type="primary">ZBED4</name>
    <name evidence="12" type="synonym">zbed4</name>
</gene>
<evidence type="ECO:0000313" key="13">
    <source>
        <dbReference type="Proteomes" id="UP000694546"/>
    </source>
</evidence>
<name>A0A8C5C538_GADMO</name>
<feature type="region of interest" description="Disordered" evidence="10">
    <location>
        <begin position="607"/>
        <end position="649"/>
    </location>
</feature>
<keyword evidence="8" id="KW-0539">Nucleus</keyword>
<evidence type="ECO:0000256" key="1">
    <source>
        <dbReference type="ARBA" id="ARBA00004123"/>
    </source>
</evidence>
<feature type="region of interest" description="Disordered" evidence="10">
    <location>
        <begin position="1136"/>
        <end position="1156"/>
    </location>
</feature>
<feature type="compositionally biased region" description="Acidic residues" evidence="10">
    <location>
        <begin position="140"/>
        <end position="154"/>
    </location>
</feature>
<dbReference type="OMA" id="NEMSVEC"/>
<evidence type="ECO:0000256" key="7">
    <source>
        <dbReference type="ARBA" id="ARBA00023163"/>
    </source>
</evidence>
<dbReference type="OrthoDB" id="10057873at2759"/>
<evidence type="ECO:0000313" key="12">
    <source>
        <dbReference type="Ensembl" id="ENSGMOP00000055565.1"/>
    </source>
</evidence>
<evidence type="ECO:0000256" key="10">
    <source>
        <dbReference type="SAM" id="MobiDB-lite"/>
    </source>
</evidence>
<reference evidence="12" key="2">
    <citation type="submission" date="2025-09" db="UniProtKB">
        <authorList>
            <consortium name="Ensembl"/>
        </authorList>
    </citation>
    <scope>IDENTIFICATION</scope>
</reference>
<evidence type="ECO:0000256" key="8">
    <source>
        <dbReference type="ARBA" id="ARBA00023242"/>
    </source>
</evidence>
<evidence type="ECO:0000256" key="3">
    <source>
        <dbReference type="ARBA" id="ARBA00022771"/>
    </source>
</evidence>
<dbReference type="InterPro" id="IPR012337">
    <property type="entry name" value="RNaseH-like_sf"/>
</dbReference>
<dbReference type="Pfam" id="PF05699">
    <property type="entry name" value="Dimer_Tnp_hAT"/>
    <property type="match status" value="1"/>
</dbReference>
<organism evidence="12 13">
    <name type="scientific">Gadus morhua</name>
    <name type="common">Atlantic cod</name>
    <dbReference type="NCBI Taxonomy" id="8049"/>
    <lineage>
        <taxon>Eukaryota</taxon>
        <taxon>Metazoa</taxon>
        <taxon>Chordata</taxon>
        <taxon>Craniata</taxon>
        <taxon>Vertebrata</taxon>
        <taxon>Euteleostomi</taxon>
        <taxon>Actinopterygii</taxon>
        <taxon>Neopterygii</taxon>
        <taxon>Teleostei</taxon>
        <taxon>Neoteleostei</taxon>
        <taxon>Acanthomorphata</taxon>
        <taxon>Zeiogadaria</taxon>
        <taxon>Gadariae</taxon>
        <taxon>Gadiformes</taxon>
        <taxon>Gadoidei</taxon>
        <taxon>Gadidae</taxon>
        <taxon>Gadus</taxon>
    </lineage>
</organism>
<evidence type="ECO:0000256" key="5">
    <source>
        <dbReference type="ARBA" id="ARBA00023015"/>
    </source>
</evidence>
<sequence length="1274" mass="141517">MEGEEQSVRGEENTASDLSGAIERKKREAKGSCLRIEGQEGYVFKSYSMSLNEVPDAKPTAGFSSTPAKPSPSLQEEGEEEVSPQVHKQSDPEKTKELPPASPTLSDKSIDTDHGELAMEVEPKPETDNCDPAAKRIKVEEEEVNGMEEEELQEDERSSLDSSTGPYLPRDDDYSSLFSGYTSTLYDVAMDAVTQSLLSSIRSNANPRKKSPAWNHFCISPRDSTKAICLYCMKEFSRGKNEKDLSTSCLMRHVRRAHPTVLLQEGADAPSNPTSLVSHPFSLIPPSPNSPKNGDLSMLALSPASNKTSPSTSSADNQDPSSKEVFPKVEPKIEPGIDGDLSLAIGTPPFSHSTESGAEDALDGGLERFHGTPKSSSSRRRSAVWKHFYLSPADSSKAVCIHCMNEFSRGKNGKDLGTSCLIRHMWRAHKEVVIEENGQGNHIPPPYTNPPSLLPRSQLQEVLEIKKEFPGPHSPPEFMSDDTALQLDDSMEMKVDPDKALNLSGQESSLNLSMAVHGDEASVLDSSPGGEPPPGGTSLGHDHSVFQQNKKIMKRVKSEVWHHFIVSPVDQLKALCRYCPCVISRGKRGDFGTSCLMRHLMRRHPDFLKNQKAPDDKDLSPLPYTALVEPEPDSTKAPDDRVPEKKPHTLPVFSKKTSKLWNHFSISPTDPTKVVCLHCSRTISRGKKTTNLGTSCLFRHMQRFHGHVLDSNNTISGNKPSVEVQVKQELAETSSYEETGEKFDENHSVAKKITKLIAEMLALDLQPSALVENSGLTRLLEYLQPQYSPPSSSYFTSTAIPDMYERVKDAVLSHLKEAESGVVHFTTSIWVSSQTREYLTLTAHWASYESNLRPQGQDYHCSALLSVSQIDCDHDMLTIQKQLEYLWESWVTASGLKLGFTVTDNAAIQGALEDSDRATVLCFGHTVDLIVTEAIKSQRMVQNLLSIARKISERVQRSAKAKEKLAKLQALHQLPENQLVQDVPSRWRTSFSMLERLVEQKKAIDELSIECNFREMISCDQWEVMLSVCNALKPFEVACQEMSSRTATLGQIIPLVHILNRKVDLLFDETVGIDNMLKSLKEAMVGRMSANLRDPRYTWATMLDPRYKTSLFTEDEAEQCKQDLVRELNLSSSTSALEDTPLLPNGRGGDPSAATAVGSSGDNLWSLMDDIRHKIKQEEKPRSSELAVLEYLEEDILDQSCDPLDYWNLKKFQWPDLAKVAARYVGCPPSVVPAESLFSTASGSSVPGQPRPSLENIEGLLFLKVNLPLIYFQY</sequence>
<dbReference type="GO" id="GO:0008270">
    <property type="term" value="F:zinc ion binding"/>
    <property type="evidence" value="ECO:0007669"/>
    <property type="project" value="UniProtKB-KW"/>
</dbReference>
<feature type="compositionally biased region" description="Basic and acidic residues" evidence="10">
    <location>
        <begin position="633"/>
        <end position="647"/>
    </location>
</feature>
<keyword evidence="2" id="KW-0479">Metal-binding</keyword>
<keyword evidence="4" id="KW-0862">Zinc</keyword>